<accession>A0A8D5FL78</accession>
<evidence type="ECO:0000313" key="1">
    <source>
        <dbReference type="EMBL" id="BCL62641.1"/>
    </source>
</evidence>
<dbReference type="KEGG" id="dbk:DGMP_33340"/>
<keyword evidence="2" id="KW-1185">Reference proteome</keyword>
<dbReference type="Proteomes" id="UP000826725">
    <property type="component" value="Chromosome"/>
</dbReference>
<proteinExistence type="predicted"/>
<name>A0A8D5FL78_9BACT</name>
<dbReference type="AlphaFoldDB" id="A0A8D5FL78"/>
<dbReference type="EMBL" id="AP024086">
    <property type="protein sequence ID" value="BCL62641.1"/>
    <property type="molecule type" value="Genomic_DNA"/>
</dbReference>
<sequence>MPEKETMYYQFVIKINGYGEEKWAMFFALFDDKSAKNALLKNYMKSGIRIGNNIP</sequence>
<reference evidence="1" key="1">
    <citation type="submission" date="2020-09" db="EMBL/GenBank/DDBJ databases">
        <title>Desulfogranum mesoprofundum gen. nov., sp. nov., a novel mesophilic, sulfate-reducing chemolithoautotroph isolated from a deep-sea hydrothermal vent chimney in the Suiyo Seamount.</title>
        <authorList>
            <person name="Hashimoto Y."/>
            <person name="Nakagawa S."/>
        </authorList>
    </citation>
    <scope>NUCLEOTIDE SEQUENCE</scope>
    <source>
        <strain evidence="1">KT2</strain>
    </source>
</reference>
<dbReference type="RefSeq" id="WP_228854970.1">
    <property type="nucleotide sequence ID" value="NZ_AP024086.1"/>
</dbReference>
<protein>
    <submittedName>
        <fullName evidence="1">Uncharacterized protein</fullName>
    </submittedName>
</protein>
<gene>
    <name evidence="1" type="ORF">DGMP_33340</name>
</gene>
<organism evidence="1 2">
    <name type="scientific">Desulfomarina profundi</name>
    <dbReference type="NCBI Taxonomy" id="2772557"/>
    <lineage>
        <taxon>Bacteria</taxon>
        <taxon>Pseudomonadati</taxon>
        <taxon>Thermodesulfobacteriota</taxon>
        <taxon>Desulfobulbia</taxon>
        <taxon>Desulfobulbales</taxon>
        <taxon>Desulfobulbaceae</taxon>
        <taxon>Desulfomarina</taxon>
    </lineage>
</organism>
<evidence type="ECO:0000313" key="2">
    <source>
        <dbReference type="Proteomes" id="UP000826725"/>
    </source>
</evidence>